<organism evidence="8 9">
    <name type="scientific">Pseudomonas putida</name>
    <name type="common">Arthrobacter siderocapsulatus</name>
    <dbReference type="NCBI Taxonomy" id="303"/>
    <lineage>
        <taxon>Bacteria</taxon>
        <taxon>Pseudomonadati</taxon>
        <taxon>Pseudomonadota</taxon>
        <taxon>Gammaproteobacteria</taxon>
        <taxon>Pseudomonadales</taxon>
        <taxon>Pseudomonadaceae</taxon>
        <taxon>Pseudomonas</taxon>
    </lineage>
</organism>
<dbReference type="EMBL" id="CP026115">
    <property type="protein sequence ID" value="QHG65458.1"/>
    <property type="molecule type" value="Genomic_DNA"/>
</dbReference>
<gene>
    <name evidence="8" type="ORF">C2H86_14040</name>
</gene>
<dbReference type="GO" id="GO:0019646">
    <property type="term" value="P:aerobic electron transport chain"/>
    <property type="evidence" value="ECO:0007669"/>
    <property type="project" value="TreeGrafter"/>
</dbReference>
<evidence type="ECO:0000256" key="3">
    <source>
        <dbReference type="ARBA" id="ARBA00022475"/>
    </source>
</evidence>
<evidence type="ECO:0000256" key="2">
    <source>
        <dbReference type="ARBA" id="ARBA00007543"/>
    </source>
</evidence>
<reference evidence="8 9" key="1">
    <citation type="submission" date="2020-02" db="EMBL/GenBank/DDBJ databases">
        <title>Pseudomonas Putida W5 Complete Genome Assembly.</title>
        <authorList>
            <person name="Yuan Z.-C."/>
            <person name="Shaw G.A."/>
            <person name="Cusano A.D."/>
            <person name="Caddey B.J."/>
            <person name="Weselowski B.J."/>
        </authorList>
    </citation>
    <scope>NUCLEOTIDE SEQUENCE [LARGE SCALE GENOMIC DNA]</scope>
    <source>
        <strain evidence="8 9">W5</strain>
    </source>
</reference>
<evidence type="ECO:0000256" key="5">
    <source>
        <dbReference type="ARBA" id="ARBA00022989"/>
    </source>
</evidence>
<dbReference type="AlphaFoldDB" id="A0A6I6XZA5"/>
<dbReference type="InterPro" id="IPR003317">
    <property type="entry name" value="Cyt-d_oxidase_su2"/>
</dbReference>
<dbReference type="GO" id="GO:0009055">
    <property type="term" value="F:electron transfer activity"/>
    <property type="evidence" value="ECO:0007669"/>
    <property type="project" value="TreeGrafter"/>
</dbReference>
<name>A0A6I6XZA5_PSEPU</name>
<evidence type="ECO:0000313" key="8">
    <source>
        <dbReference type="EMBL" id="QHG65458.1"/>
    </source>
</evidence>
<dbReference type="GO" id="GO:0070069">
    <property type="term" value="C:cytochrome complex"/>
    <property type="evidence" value="ECO:0007669"/>
    <property type="project" value="TreeGrafter"/>
</dbReference>
<accession>A0A6I6XZA5</accession>
<evidence type="ECO:0000256" key="6">
    <source>
        <dbReference type="ARBA" id="ARBA00023136"/>
    </source>
</evidence>
<protein>
    <submittedName>
        <fullName evidence="8">Uncharacterized protein</fullName>
    </submittedName>
</protein>
<feature type="transmembrane region" description="Helical" evidence="7">
    <location>
        <begin position="5"/>
        <end position="23"/>
    </location>
</feature>
<dbReference type="Proteomes" id="UP000464480">
    <property type="component" value="Chromosome"/>
</dbReference>
<comment type="subcellular location">
    <subcellularLocation>
        <location evidence="1">Cell membrane</location>
        <topology evidence="1">Multi-pass membrane protein</topology>
    </subcellularLocation>
</comment>
<proteinExistence type="inferred from homology"/>
<evidence type="ECO:0000313" key="9">
    <source>
        <dbReference type="Proteomes" id="UP000464480"/>
    </source>
</evidence>
<evidence type="ECO:0000256" key="7">
    <source>
        <dbReference type="SAM" id="Phobius"/>
    </source>
</evidence>
<evidence type="ECO:0000256" key="4">
    <source>
        <dbReference type="ARBA" id="ARBA00022692"/>
    </source>
</evidence>
<dbReference type="Pfam" id="PF02322">
    <property type="entry name" value="Cyt_bd_oxida_II"/>
    <property type="match status" value="1"/>
</dbReference>
<dbReference type="PANTHER" id="PTHR43141:SF4">
    <property type="entry name" value="CYTOCHROME BD2 SUBUNIT II"/>
    <property type="match status" value="1"/>
</dbReference>
<keyword evidence="5 7" id="KW-1133">Transmembrane helix</keyword>
<keyword evidence="3" id="KW-1003">Cell membrane</keyword>
<sequence length="72" mass="8028">MRALILFILAFELMVITIFPLIVPPDLTLFDAASSRASQTFMLVGFALLIPVTLFYNTFGFRTFSGKIHSPS</sequence>
<comment type="similarity">
    <text evidence="2">Belongs to the cytochrome ubiquinol oxidase subunit 2 family.</text>
</comment>
<keyword evidence="6 7" id="KW-0472">Membrane</keyword>
<keyword evidence="4 7" id="KW-0812">Transmembrane</keyword>
<dbReference type="GO" id="GO:0005886">
    <property type="term" value="C:plasma membrane"/>
    <property type="evidence" value="ECO:0007669"/>
    <property type="project" value="UniProtKB-SubCell"/>
</dbReference>
<dbReference type="GO" id="GO:0016682">
    <property type="term" value="F:oxidoreductase activity, acting on diphenols and related substances as donors, oxygen as acceptor"/>
    <property type="evidence" value="ECO:0007669"/>
    <property type="project" value="TreeGrafter"/>
</dbReference>
<evidence type="ECO:0000256" key="1">
    <source>
        <dbReference type="ARBA" id="ARBA00004651"/>
    </source>
</evidence>
<feature type="transmembrane region" description="Helical" evidence="7">
    <location>
        <begin position="43"/>
        <end position="64"/>
    </location>
</feature>
<dbReference type="PANTHER" id="PTHR43141">
    <property type="entry name" value="CYTOCHROME BD2 SUBUNIT II"/>
    <property type="match status" value="1"/>
</dbReference>